<dbReference type="KEGG" id="txi:TH3_21498"/>
<feature type="region of interest" description="Disordered" evidence="1">
    <location>
        <begin position="99"/>
        <end position="123"/>
    </location>
</feature>
<dbReference type="Proteomes" id="UP000007127">
    <property type="component" value="Plasmid"/>
</dbReference>
<evidence type="ECO:0000313" key="2">
    <source>
        <dbReference type="EMBL" id="AJD54372.1"/>
    </source>
</evidence>
<protein>
    <submittedName>
        <fullName evidence="2">Uncharacterized protein</fullName>
    </submittedName>
</protein>
<dbReference type="AlphaFoldDB" id="A0AB72UJQ7"/>
<reference evidence="2 3" key="1">
    <citation type="journal article" date="2012" name="J. Bacteriol.">
        <title>Genome sequence of Thalassospira xiamenensis type strain M-5.</title>
        <authorList>
            <person name="Lai Q."/>
            <person name="Shao Z."/>
        </authorList>
    </citation>
    <scope>NUCLEOTIDE SEQUENCE [LARGE SCALE GENOMIC DNA]</scope>
    <source>
        <strain evidence="2 3">M-5</strain>
    </source>
</reference>
<proteinExistence type="predicted"/>
<evidence type="ECO:0000313" key="3">
    <source>
        <dbReference type="Proteomes" id="UP000007127"/>
    </source>
</evidence>
<gene>
    <name evidence="2" type="ORF">TH3_21498</name>
</gene>
<dbReference type="RefSeq" id="WP_007090970.1">
    <property type="nucleotide sequence ID" value="NZ_CP004389.1"/>
</dbReference>
<dbReference type="GeneID" id="31929939"/>
<sequence length="123" mass="13456">MATVCVFDREMIQSLPPPMNNDPEASNNSLKEALSTIVHMIAPGVGTALDVAASSDDIQTQRPSGFLEIDNNMSVDPARSIDPQGFIGDRFVHTSDHAVESLKTSRSQNEQRSSARDESMYEM</sequence>
<keyword evidence="2" id="KW-0614">Plasmid</keyword>
<evidence type="ECO:0000256" key="1">
    <source>
        <dbReference type="SAM" id="MobiDB-lite"/>
    </source>
</evidence>
<name>A0AB72UJQ7_9PROT</name>
<accession>A0AB72UJQ7</accession>
<organism evidence="2 3">
    <name type="scientific">Thalassospira xiamenensis M-5 = DSM 17429</name>
    <dbReference type="NCBI Taxonomy" id="1123366"/>
    <lineage>
        <taxon>Bacteria</taxon>
        <taxon>Pseudomonadati</taxon>
        <taxon>Pseudomonadota</taxon>
        <taxon>Alphaproteobacteria</taxon>
        <taxon>Rhodospirillales</taxon>
        <taxon>Thalassospiraceae</taxon>
        <taxon>Thalassospira</taxon>
    </lineage>
</organism>
<geneLocation type="plasmid" evidence="3"/>
<feature type="compositionally biased region" description="Polar residues" evidence="1">
    <location>
        <begin position="102"/>
        <end position="112"/>
    </location>
</feature>
<feature type="compositionally biased region" description="Basic and acidic residues" evidence="1">
    <location>
        <begin position="113"/>
        <end position="123"/>
    </location>
</feature>
<dbReference type="EMBL" id="CP004389">
    <property type="protein sequence ID" value="AJD54372.1"/>
    <property type="molecule type" value="Genomic_DNA"/>
</dbReference>